<keyword evidence="3" id="KW-1185">Reference proteome</keyword>
<organism evidence="2 3">
    <name type="scientific">Musa balbisiana</name>
    <name type="common">Banana</name>
    <dbReference type="NCBI Taxonomy" id="52838"/>
    <lineage>
        <taxon>Eukaryota</taxon>
        <taxon>Viridiplantae</taxon>
        <taxon>Streptophyta</taxon>
        <taxon>Embryophyta</taxon>
        <taxon>Tracheophyta</taxon>
        <taxon>Spermatophyta</taxon>
        <taxon>Magnoliopsida</taxon>
        <taxon>Liliopsida</taxon>
        <taxon>Zingiberales</taxon>
        <taxon>Musaceae</taxon>
        <taxon>Musa</taxon>
    </lineage>
</organism>
<dbReference type="EMBL" id="PYDT01000009">
    <property type="protein sequence ID" value="THU49184.1"/>
    <property type="molecule type" value="Genomic_DNA"/>
</dbReference>
<evidence type="ECO:0000256" key="1">
    <source>
        <dbReference type="SAM" id="MobiDB-lite"/>
    </source>
</evidence>
<dbReference type="Proteomes" id="UP000317650">
    <property type="component" value="Chromosome 6"/>
</dbReference>
<dbReference type="AlphaFoldDB" id="A0A4S8IMG2"/>
<reference evidence="2 3" key="1">
    <citation type="journal article" date="2019" name="Nat. Plants">
        <title>Genome sequencing of Musa balbisiana reveals subgenome evolution and function divergence in polyploid bananas.</title>
        <authorList>
            <person name="Yao X."/>
        </authorList>
    </citation>
    <scope>NUCLEOTIDE SEQUENCE [LARGE SCALE GENOMIC DNA]</scope>
    <source>
        <strain evidence="3">cv. DH-PKW</strain>
        <tissue evidence="2">Leaves</tissue>
    </source>
</reference>
<accession>A0A4S8IMG2</accession>
<sequence length="60" mass="6746">MGSGFPTFMSLPDLVGFIGYHDSDSGMSRVFRPSQPPFNNNYRQREGDRTESNSIDLDDS</sequence>
<evidence type="ECO:0000313" key="2">
    <source>
        <dbReference type="EMBL" id="THU49184.1"/>
    </source>
</evidence>
<evidence type="ECO:0000313" key="3">
    <source>
        <dbReference type="Proteomes" id="UP000317650"/>
    </source>
</evidence>
<protein>
    <submittedName>
        <fullName evidence="2">Uncharacterized protein</fullName>
    </submittedName>
</protein>
<proteinExistence type="predicted"/>
<feature type="region of interest" description="Disordered" evidence="1">
    <location>
        <begin position="25"/>
        <end position="60"/>
    </location>
</feature>
<comment type="caution">
    <text evidence="2">The sequence shown here is derived from an EMBL/GenBank/DDBJ whole genome shotgun (WGS) entry which is preliminary data.</text>
</comment>
<name>A0A4S8IMG2_MUSBA</name>
<gene>
    <name evidence="2" type="ORF">C4D60_Mb06t06880</name>
</gene>